<dbReference type="Gene3D" id="3.10.10.10">
    <property type="entry name" value="HIV Type 1 Reverse Transcriptase, subunit A, domain 1"/>
    <property type="match status" value="1"/>
</dbReference>
<dbReference type="CDD" id="cd01647">
    <property type="entry name" value="RT_LTR"/>
    <property type="match status" value="1"/>
</dbReference>
<dbReference type="AlphaFoldDB" id="A0A438K0G3"/>
<dbReference type="Gene3D" id="3.30.70.270">
    <property type="match status" value="1"/>
</dbReference>
<dbReference type="SUPFAM" id="SSF56672">
    <property type="entry name" value="DNA/RNA polymerases"/>
    <property type="match status" value="1"/>
</dbReference>
<feature type="region of interest" description="Disordered" evidence="1">
    <location>
        <begin position="209"/>
        <end position="250"/>
    </location>
</feature>
<dbReference type="InterPro" id="IPR000477">
    <property type="entry name" value="RT_dom"/>
</dbReference>
<feature type="domain" description="Reverse transcriptase" evidence="2">
    <location>
        <begin position="318"/>
        <end position="406"/>
    </location>
</feature>
<dbReference type="PANTHER" id="PTHR24559:SF457">
    <property type="entry name" value="RNA-DIRECTED DNA POLYMERASE HOMOLOG"/>
    <property type="match status" value="1"/>
</dbReference>
<gene>
    <name evidence="3" type="primary">TY3B-I_190</name>
    <name evidence="3" type="ORF">CK203_012003</name>
</gene>
<sequence length="407" mass="45293">MARLRMDRVKAHLSGIPFDYPLHPYTFRLADYFIGGSEHVPIVEGIDHISKIVEIQDIQQALEQMHLSFGITKGSGVVIVAPLLPGQASMFSMCIPDEDFDYGLLMDSRGGPDGVTLDDAYTDEMDMTGIDGDDSITNVATSGFIFVEGASDPMDRPLSFDFMSGFVTHYDIMSNGNNNDMSLFEYLPVSQHFPLIAPQAPTAPMHDIDDVGDPDDLLSGQSDCDSDSKERKVTHVSGSTESVDFGTSDQPRELKIGSSLSLNERSRLIDLLRSYLDVFAWSYEDMSGLNPSIVQHHLPILPHARPYPEWLANVVPVSKKDDNVRVCVDYRDLNKASPKDDFPLPHIDMLVDSTARHSMLSFMDGFFGYNQILMAPKDMEKTSFITEWGTYCYKVIPFGLKNAGATY</sequence>
<dbReference type="InterPro" id="IPR043128">
    <property type="entry name" value="Rev_trsase/Diguanyl_cyclase"/>
</dbReference>
<organism evidence="3 4">
    <name type="scientific">Vitis vinifera</name>
    <name type="common">Grape</name>
    <dbReference type="NCBI Taxonomy" id="29760"/>
    <lineage>
        <taxon>Eukaryota</taxon>
        <taxon>Viridiplantae</taxon>
        <taxon>Streptophyta</taxon>
        <taxon>Embryophyta</taxon>
        <taxon>Tracheophyta</taxon>
        <taxon>Spermatophyta</taxon>
        <taxon>Magnoliopsida</taxon>
        <taxon>eudicotyledons</taxon>
        <taxon>Gunneridae</taxon>
        <taxon>Pentapetalae</taxon>
        <taxon>rosids</taxon>
        <taxon>Vitales</taxon>
        <taxon>Vitaceae</taxon>
        <taxon>Viteae</taxon>
        <taxon>Vitis</taxon>
    </lineage>
</organism>
<dbReference type="EMBL" id="QGNW01000020">
    <property type="protein sequence ID" value="RVX14696.1"/>
    <property type="molecule type" value="Genomic_DNA"/>
</dbReference>
<dbReference type="Pfam" id="PF00078">
    <property type="entry name" value="RVT_1"/>
    <property type="match status" value="1"/>
</dbReference>
<protein>
    <submittedName>
        <fullName evidence="3">Transposon Ty3-I Gag-Pol polyprotein</fullName>
    </submittedName>
</protein>
<reference evidence="3 4" key="1">
    <citation type="journal article" date="2018" name="PLoS Genet.">
        <title>Population sequencing reveals clonal diversity and ancestral inbreeding in the grapevine cultivar Chardonnay.</title>
        <authorList>
            <person name="Roach M.J."/>
            <person name="Johnson D.L."/>
            <person name="Bohlmann J."/>
            <person name="van Vuuren H.J."/>
            <person name="Jones S.J."/>
            <person name="Pretorius I.S."/>
            <person name="Schmidt S.A."/>
            <person name="Borneman A.R."/>
        </authorList>
    </citation>
    <scope>NUCLEOTIDE SEQUENCE [LARGE SCALE GENOMIC DNA]</scope>
    <source>
        <strain evidence="4">cv. Chardonnay</strain>
        <tissue evidence="3">Leaf</tissue>
    </source>
</reference>
<accession>A0A438K0G3</accession>
<evidence type="ECO:0000256" key="1">
    <source>
        <dbReference type="SAM" id="MobiDB-lite"/>
    </source>
</evidence>
<dbReference type="Proteomes" id="UP000288805">
    <property type="component" value="Unassembled WGS sequence"/>
</dbReference>
<comment type="caution">
    <text evidence="3">The sequence shown here is derived from an EMBL/GenBank/DDBJ whole genome shotgun (WGS) entry which is preliminary data.</text>
</comment>
<proteinExistence type="predicted"/>
<feature type="compositionally biased region" description="Polar residues" evidence="1">
    <location>
        <begin position="236"/>
        <end position="249"/>
    </location>
</feature>
<dbReference type="InterPro" id="IPR053134">
    <property type="entry name" value="RNA-dir_DNA_polymerase"/>
</dbReference>
<dbReference type="InterPro" id="IPR043502">
    <property type="entry name" value="DNA/RNA_pol_sf"/>
</dbReference>
<evidence type="ECO:0000313" key="4">
    <source>
        <dbReference type="Proteomes" id="UP000288805"/>
    </source>
</evidence>
<dbReference type="PANTHER" id="PTHR24559">
    <property type="entry name" value="TRANSPOSON TY3-I GAG-POL POLYPROTEIN"/>
    <property type="match status" value="1"/>
</dbReference>
<evidence type="ECO:0000259" key="2">
    <source>
        <dbReference type="Pfam" id="PF00078"/>
    </source>
</evidence>
<name>A0A438K0G3_VITVI</name>
<evidence type="ECO:0000313" key="3">
    <source>
        <dbReference type="EMBL" id="RVX14696.1"/>
    </source>
</evidence>